<accession>A0A330MDH2</accession>
<dbReference type="GO" id="GO:0005509">
    <property type="term" value="F:calcium ion binding"/>
    <property type="evidence" value="ECO:0007669"/>
    <property type="project" value="InterPro"/>
</dbReference>
<feature type="region of interest" description="Disordered" evidence="1">
    <location>
        <begin position="22"/>
        <end position="50"/>
    </location>
</feature>
<feature type="region of interest" description="Disordered" evidence="1">
    <location>
        <begin position="390"/>
        <end position="414"/>
    </location>
</feature>
<evidence type="ECO:0000313" key="4">
    <source>
        <dbReference type="EMBL" id="SQH77827.1"/>
    </source>
</evidence>
<dbReference type="Proteomes" id="UP000250123">
    <property type="component" value="Chromosome SHEWBE"/>
</dbReference>
<dbReference type="GO" id="GO:0007156">
    <property type="term" value="P:homophilic cell adhesion via plasma membrane adhesion molecules"/>
    <property type="evidence" value="ECO:0007669"/>
    <property type="project" value="InterPro"/>
</dbReference>
<dbReference type="OrthoDB" id="6701772at2"/>
<name>A0A330MDH2_9GAMM</name>
<protein>
    <recommendedName>
        <fullName evidence="3">Cadherin domain-containing protein</fullName>
    </recommendedName>
</protein>
<dbReference type="Pfam" id="PF05572">
    <property type="entry name" value="Peptidase_M43"/>
    <property type="match status" value="1"/>
</dbReference>
<dbReference type="AlphaFoldDB" id="A0A330MDH2"/>
<dbReference type="InterPro" id="IPR008754">
    <property type="entry name" value="Peptidase_M43"/>
</dbReference>
<dbReference type="InterPro" id="IPR002126">
    <property type="entry name" value="Cadherin-like_dom"/>
</dbReference>
<organism evidence="4 5">
    <name type="scientific">Shewanella benthica</name>
    <dbReference type="NCBI Taxonomy" id="43661"/>
    <lineage>
        <taxon>Bacteria</taxon>
        <taxon>Pseudomonadati</taxon>
        <taxon>Pseudomonadota</taxon>
        <taxon>Gammaproteobacteria</taxon>
        <taxon>Alteromonadales</taxon>
        <taxon>Shewanellaceae</taxon>
        <taxon>Shewanella</taxon>
    </lineage>
</organism>
<feature type="domain" description="Cadherin" evidence="3">
    <location>
        <begin position="46"/>
        <end position="216"/>
    </location>
</feature>
<keyword evidence="2" id="KW-0732">Signal</keyword>
<dbReference type="Gene3D" id="3.40.390.10">
    <property type="entry name" value="Collagenase (Catalytic Domain)"/>
    <property type="match status" value="1"/>
</dbReference>
<dbReference type="RefSeq" id="WP_112353575.1">
    <property type="nucleotide sequence ID" value="NZ_LS483452.1"/>
</dbReference>
<dbReference type="Gene3D" id="2.60.40.60">
    <property type="entry name" value="Cadherins"/>
    <property type="match status" value="1"/>
</dbReference>
<reference evidence="5" key="1">
    <citation type="submission" date="2018-06" db="EMBL/GenBank/DDBJ databases">
        <authorList>
            <person name="Cea G.-C."/>
            <person name="William W."/>
        </authorList>
    </citation>
    <scope>NUCLEOTIDE SEQUENCE [LARGE SCALE GENOMIC DNA]</scope>
    <source>
        <strain evidence="5">DB21MT-2</strain>
    </source>
</reference>
<evidence type="ECO:0000313" key="5">
    <source>
        <dbReference type="Proteomes" id="UP000250123"/>
    </source>
</evidence>
<sequence>MGKTYRLLLAVIFSLSISACGGGDEGSTPSPNPTPTPSPNNAPTLSLGQSSVSLEESQTTDITVDAQDEDGDNLFYSVTSSNAAVSGSVSGGTFTITADEVDADLIATVTLSVSDGKASTSKKVTVEVKDKPNTIPTLVLEKSEISLSANATAEVEFTASDADGDQLSYSLSSTSSVVSASISGEHLVISASDVEIDTTSTLTVTVSDGQDAASAILKISITKRSIVALKIETDTNLIIANGTSSATLNVIAFDENNDVISNPDYKFVANGIVQSGKDFKASIDGDYDIYAKSGEIESESVSITARENIQYTEVSIPIIFHILHFDEEIGTGNNLSQQKIQETLDELNDAFANRSGSTNPNAVDMRVTFRLASYDQAGLLLDEPGIDRFDGTDYDNGDNNGQNPGNSEDIAGDRKFGANEDHRLNQVTYWDPRKYKNVWIMPTVTSSYARTYPTYNVGDIEGIQQAYDDQLEPHDENFDSMTVGTQMLSQYTIAHEMGHALGLMHVFSNDSCLTSDYSADTLSYDQSLWDSESGYYGLCSENLGLNVHDNFLDYTGDFNTFTYDQRERVHKIFQHGIWIDELINSNK</sequence>
<dbReference type="PROSITE" id="PS50268">
    <property type="entry name" value="CADHERIN_2"/>
    <property type="match status" value="1"/>
</dbReference>
<feature type="compositionally biased region" description="Pro residues" evidence="1">
    <location>
        <begin position="30"/>
        <end position="40"/>
    </location>
</feature>
<feature type="compositionally biased region" description="Low complexity" evidence="1">
    <location>
        <begin position="397"/>
        <end position="406"/>
    </location>
</feature>
<feature type="chain" id="PRO_5016264933" description="Cadherin domain-containing protein" evidence="2">
    <location>
        <begin position="22"/>
        <end position="587"/>
    </location>
</feature>
<dbReference type="PROSITE" id="PS51257">
    <property type="entry name" value="PROKAR_LIPOPROTEIN"/>
    <property type="match status" value="1"/>
</dbReference>
<evidence type="ECO:0000256" key="1">
    <source>
        <dbReference type="SAM" id="MobiDB-lite"/>
    </source>
</evidence>
<dbReference type="EMBL" id="LS483452">
    <property type="protein sequence ID" value="SQH77827.1"/>
    <property type="molecule type" value="Genomic_DNA"/>
</dbReference>
<gene>
    <name evidence="4" type="ORF">SHEWBE_3864</name>
</gene>
<dbReference type="SUPFAM" id="SSF55486">
    <property type="entry name" value="Metalloproteases ('zincins'), catalytic domain"/>
    <property type="match status" value="1"/>
</dbReference>
<dbReference type="GO" id="GO:0016020">
    <property type="term" value="C:membrane"/>
    <property type="evidence" value="ECO:0007669"/>
    <property type="project" value="InterPro"/>
</dbReference>
<dbReference type="InterPro" id="IPR024079">
    <property type="entry name" value="MetalloPept_cat_dom_sf"/>
</dbReference>
<dbReference type="SUPFAM" id="SSF49373">
    <property type="entry name" value="Invasin/intimin cell-adhesion fragments"/>
    <property type="match status" value="1"/>
</dbReference>
<proteinExistence type="predicted"/>
<feature type="signal peptide" evidence="2">
    <location>
        <begin position="1"/>
        <end position="21"/>
    </location>
</feature>
<dbReference type="Pfam" id="PF17963">
    <property type="entry name" value="Big_9"/>
    <property type="match status" value="1"/>
</dbReference>
<dbReference type="Gene3D" id="2.60.40.10">
    <property type="entry name" value="Immunoglobulins"/>
    <property type="match status" value="2"/>
</dbReference>
<dbReference type="InterPro" id="IPR008964">
    <property type="entry name" value="Invasin/intimin_cell_adhesion"/>
</dbReference>
<evidence type="ECO:0000256" key="2">
    <source>
        <dbReference type="SAM" id="SignalP"/>
    </source>
</evidence>
<evidence type="ECO:0000259" key="3">
    <source>
        <dbReference type="PROSITE" id="PS50268"/>
    </source>
</evidence>
<dbReference type="InterPro" id="IPR013783">
    <property type="entry name" value="Ig-like_fold"/>
</dbReference>
<dbReference type="KEGG" id="sbk:SHEWBE_3864"/>
<dbReference type="GO" id="GO:0008237">
    <property type="term" value="F:metallopeptidase activity"/>
    <property type="evidence" value="ECO:0007669"/>
    <property type="project" value="InterPro"/>
</dbReference>